<dbReference type="AlphaFoldDB" id="A0A060N8T6"/>
<dbReference type="RefSeq" id="WP_030032000.1">
    <property type="nucleotide sequence ID" value="NZ_BA000058.1"/>
</dbReference>
<name>A0A060N8T6_CLOBO</name>
<keyword evidence="3 5" id="KW-0238">DNA-binding</keyword>
<evidence type="ECO:0000256" key="2">
    <source>
        <dbReference type="ARBA" id="ARBA00023067"/>
    </source>
</evidence>
<sequence length="95" mass="10585">MVKNELLKAMVEETQGELNQKQCELALKAFEEVVKKAVKNDDKVSLTGFLTIETKEVAERECLANPRQPELGKKVIPAHKGIRVKVGKGLRDSVL</sequence>
<dbReference type="SUPFAM" id="SSF47729">
    <property type="entry name" value="IHF-like DNA-binding proteins"/>
    <property type="match status" value="1"/>
</dbReference>
<accession>A0A060N8T6</accession>
<dbReference type="PANTHER" id="PTHR33175">
    <property type="entry name" value="DNA-BINDING PROTEIN HU"/>
    <property type="match status" value="1"/>
</dbReference>
<dbReference type="GO" id="GO:0030527">
    <property type="term" value="F:structural constituent of chromatin"/>
    <property type="evidence" value="ECO:0007669"/>
    <property type="project" value="InterPro"/>
</dbReference>
<dbReference type="GO" id="GO:0030261">
    <property type="term" value="P:chromosome condensation"/>
    <property type="evidence" value="ECO:0007669"/>
    <property type="project" value="UniProtKB-KW"/>
</dbReference>
<protein>
    <submittedName>
        <fullName evidence="5">Bacterial nucleoid DNA-binding protein</fullName>
    </submittedName>
</protein>
<dbReference type="Gene3D" id="4.10.520.10">
    <property type="entry name" value="IHF-like DNA-binding proteins"/>
    <property type="match status" value="1"/>
</dbReference>
<evidence type="ECO:0000256" key="4">
    <source>
        <dbReference type="RuleBase" id="RU003939"/>
    </source>
</evidence>
<dbReference type="SMART" id="SM00411">
    <property type="entry name" value="BHL"/>
    <property type="match status" value="1"/>
</dbReference>
<comment type="similarity">
    <text evidence="1 4">Belongs to the bacterial histone-like protein family.</text>
</comment>
<dbReference type="Pfam" id="PF00216">
    <property type="entry name" value="Bac_DNA_binding"/>
    <property type="match status" value="1"/>
</dbReference>
<proteinExistence type="inferred from homology"/>
<evidence type="ECO:0000313" key="5">
    <source>
        <dbReference type="EMBL" id="BAO04918.1"/>
    </source>
</evidence>
<dbReference type="HOGENOM" id="CLU_105066_3_1_9"/>
<dbReference type="InterPro" id="IPR000119">
    <property type="entry name" value="Hist_DNA-bd"/>
</dbReference>
<keyword evidence="2" id="KW-0226">DNA condensation</keyword>
<dbReference type="Proteomes" id="UP000054164">
    <property type="component" value="Unassembled WGS sequence"/>
</dbReference>
<gene>
    <name evidence="5" type="ORF">CBO05P1_199</name>
</gene>
<evidence type="ECO:0000256" key="1">
    <source>
        <dbReference type="ARBA" id="ARBA00010529"/>
    </source>
</evidence>
<organism evidence="5">
    <name type="scientific">Clostridium botulinum B str. Osaka05</name>
    <dbReference type="NCBI Taxonomy" id="1407017"/>
    <lineage>
        <taxon>Bacteria</taxon>
        <taxon>Bacillati</taxon>
        <taxon>Bacillota</taxon>
        <taxon>Clostridia</taxon>
        <taxon>Eubacteriales</taxon>
        <taxon>Clostridiaceae</taxon>
        <taxon>Clostridium</taxon>
    </lineage>
</organism>
<evidence type="ECO:0000256" key="3">
    <source>
        <dbReference type="ARBA" id="ARBA00023125"/>
    </source>
</evidence>
<dbReference type="InterPro" id="IPR010992">
    <property type="entry name" value="IHF-like_DNA-bd_dom_sf"/>
</dbReference>
<reference evidence="5" key="1">
    <citation type="submission" date="2013-10" db="EMBL/GenBank/DDBJ databases">
        <title>Draft genome sequence of Clostridium botulinum type B strain Osaka05.</title>
        <authorList>
            <person name="Sakaguchi Y."/>
            <person name="Hosomi K."/>
            <person name="Uchiyama J."/>
            <person name="Ogura Y."/>
            <person name="Sakaguchi M."/>
            <person name="Kohda T."/>
            <person name="Mukamoto M."/>
            <person name="Misawa N."/>
            <person name="Matsuzaki S."/>
            <person name="Hayashi T."/>
            <person name="Kozaki S."/>
        </authorList>
    </citation>
    <scope>NUCLEOTIDE SEQUENCE</scope>
    <source>
        <strain evidence="5">Osaka05</strain>
    </source>
</reference>
<dbReference type="EMBL" id="BA000058">
    <property type="protein sequence ID" value="BAO04918.1"/>
    <property type="molecule type" value="Genomic_DNA"/>
</dbReference>
<dbReference type="PANTHER" id="PTHR33175:SF3">
    <property type="entry name" value="DNA-BINDING PROTEIN HU-BETA"/>
    <property type="match status" value="1"/>
</dbReference>
<dbReference type="GO" id="GO:0003677">
    <property type="term" value="F:DNA binding"/>
    <property type="evidence" value="ECO:0007669"/>
    <property type="project" value="UniProtKB-KW"/>
</dbReference>